<evidence type="ECO:0000259" key="6">
    <source>
        <dbReference type="Pfam" id="PF04937"/>
    </source>
</evidence>
<dbReference type="PANTHER" id="PTHR46481:SF10">
    <property type="entry name" value="ZINC FINGER BED DOMAIN-CONTAINING PROTEIN 39"/>
    <property type="match status" value="1"/>
</dbReference>
<name>A0A9N9DCY0_9GLOM</name>
<protein>
    <submittedName>
        <fullName evidence="7">1952_t:CDS:1</fullName>
    </submittedName>
</protein>
<dbReference type="OrthoDB" id="2442728at2759"/>
<comment type="subcellular location">
    <subcellularLocation>
        <location evidence="1">Nucleus</location>
    </subcellularLocation>
</comment>
<proteinExistence type="predicted"/>
<dbReference type="EMBL" id="CAJVPS010007333">
    <property type="protein sequence ID" value="CAG8633758.1"/>
    <property type="molecule type" value="Genomic_DNA"/>
</dbReference>
<dbReference type="SUPFAM" id="SSF140996">
    <property type="entry name" value="Hermes dimerisation domain"/>
    <property type="match status" value="1"/>
</dbReference>
<dbReference type="Pfam" id="PF04937">
    <property type="entry name" value="DUF659"/>
    <property type="match status" value="1"/>
</dbReference>
<accession>A0A9N9DCY0</accession>
<dbReference type="GO" id="GO:0005634">
    <property type="term" value="C:nucleus"/>
    <property type="evidence" value="ECO:0007669"/>
    <property type="project" value="UniProtKB-SubCell"/>
</dbReference>
<keyword evidence="8" id="KW-1185">Reference proteome</keyword>
<evidence type="ECO:0000256" key="3">
    <source>
        <dbReference type="ARBA" id="ARBA00022771"/>
    </source>
</evidence>
<sequence length="272" mass="31080">MQSQPPPGFVLPNMSFFDHCWTGFWRSSEKVVKNRYIAKCFYCKCDLCGRSDKLHNHVLTYGNWPNSYSANDSTDSPSSPTLKCQDNLTNWIVKPISQDKQAKIDKKLLDAVIYGNLSFRIVKNPYFHEFLKELASNYCPPSAETLSTKILNNSFSTYLPKKFKVMSSLTDITVALDGWQNVSRNLIYGFIALKEEQEHVLEIINLSANRHIAVFLKEKLRAILKLNSVLIKSVIACVTDNPVVMVKMRNDLKEKYPNIIPTTVAFIPLTYL</sequence>
<evidence type="ECO:0000313" key="7">
    <source>
        <dbReference type="EMBL" id="CAG8633758.1"/>
    </source>
</evidence>
<dbReference type="InterPro" id="IPR007021">
    <property type="entry name" value="DUF659"/>
</dbReference>
<keyword evidence="4" id="KW-0862">Zinc</keyword>
<dbReference type="Proteomes" id="UP000789508">
    <property type="component" value="Unassembled WGS sequence"/>
</dbReference>
<dbReference type="AlphaFoldDB" id="A0A9N9DCY0"/>
<evidence type="ECO:0000256" key="1">
    <source>
        <dbReference type="ARBA" id="ARBA00004123"/>
    </source>
</evidence>
<evidence type="ECO:0000256" key="2">
    <source>
        <dbReference type="ARBA" id="ARBA00022723"/>
    </source>
</evidence>
<comment type="caution">
    <text evidence="7">The sequence shown here is derived from an EMBL/GenBank/DDBJ whole genome shotgun (WGS) entry which is preliminary data.</text>
</comment>
<organism evidence="7 8">
    <name type="scientific">Ambispora leptoticha</name>
    <dbReference type="NCBI Taxonomy" id="144679"/>
    <lineage>
        <taxon>Eukaryota</taxon>
        <taxon>Fungi</taxon>
        <taxon>Fungi incertae sedis</taxon>
        <taxon>Mucoromycota</taxon>
        <taxon>Glomeromycotina</taxon>
        <taxon>Glomeromycetes</taxon>
        <taxon>Archaeosporales</taxon>
        <taxon>Ambisporaceae</taxon>
        <taxon>Ambispora</taxon>
    </lineage>
</organism>
<keyword evidence="5" id="KW-0539">Nucleus</keyword>
<evidence type="ECO:0000256" key="5">
    <source>
        <dbReference type="ARBA" id="ARBA00023242"/>
    </source>
</evidence>
<keyword evidence="3" id="KW-0863">Zinc-finger</keyword>
<dbReference type="PANTHER" id="PTHR46481">
    <property type="entry name" value="ZINC FINGER BED DOMAIN-CONTAINING PROTEIN 4"/>
    <property type="match status" value="1"/>
</dbReference>
<evidence type="ECO:0000313" key="8">
    <source>
        <dbReference type="Proteomes" id="UP000789508"/>
    </source>
</evidence>
<evidence type="ECO:0000256" key="4">
    <source>
        <dbReference type="ARBA" id="ARBA00022833"/>
    </source>
</evidence>
<feature type="domain" description="DUF659" evidence="6">
    <location>
        <begin position="141"/>
        <end position="265"/>
    </location>
</feature>
<dbReference type="InterPro" id="IPR052035">
    <property type="entry name" value="ZnF_BED_domain_contain"/>
</dbReference>
<reference evidence="7" key="1">
    <citation type="submission" date="2021-06" db="EMBL/GenBank/DDBJ databases">
        <authorList>
            <person name="Kallberg Y."/>
            <person name="Tangrot J."/>
            <person name="Rosling A."/>
        </authorList>
    </citation>
    <scope>NUCLEOTIDE SEQUENCE</scope>
    <source>
        <strain evidence="7">FL130A</strain>
    </source>
</reference>
<keyword evidence="2" id="KW-0479">Metal-binding</keyword>
<gene>
    <name evidence="7" type="ORF">ALEPTO_LOCUS9458</name>
</gene>
<dbReference type="GO" id="GO:0008270">
    <property type="term" value="F:zinc ion binding"/>
    <property type="evidence" value="ECO:0007669"/>
    <property type="project" value="UniProtKB-KW"/>
</dbReference>